<dbReference type="PANTHER" id="PTHR12415:SF0">
    <property type="entry name" value="TYROSYL-DNA PHOSPHODIESTERASE 1"/>
    <property type="match status" value="1"/>
</dbReference>
<gene>
    <name evidence="9" type="ORF">OnM2_070026</name>
</gene>
<dbReference type="EMBL" id="MCFK01007041">
    <property type="protein sequence ID" value="RKF58029.1"/>
    <property type="molecule type" value="Genomic_DNA"/>
</dbReference>
<dbReference type="GO" id="GO:0003690">
    <property type="term" value="F:double-stranded DNA binding"/>
    <property type="evidence" value="ECO:0007669"/>
    <property type="project" value="TreeGrafter"/>
</dbReference>
<name>A0A420HKV7_9PEZI</name>
<keyword evidence="7" id="KW-0234">DNA repair</keyword>
<evidence type="ECO:0000256" key="8">
    <source>
        <dbReference type="ARBA" id="ARBA00023242"/>
    </source>
</evidence>
<dbReference type="Gene3D" id="3.30.870.10">
    <property type="entry name" value="Endonuclease Chain A"/>
    <property type="match status" value="1"/>
</dbReference>
<evidence type="ECO:0000256" key="4">
    <source>
        <dbReference type="ARBA" id="ARBA00022763"/>
    </source>
</evidence>
<accession>A0A420HKV7</accession>
<dbReference type="InterPro" id="IPR010347">
    <property type="entry name" value="Tdp1"/>
</dbReference>
<evidence type="ECO:0000256" key="5">
    <source>
        <dbReference type="ARBA" id="ARBA00022801"/>
    </source>
</evidence>
<keyword evidence="6" id="KW-0269">Exonuclease</keyword>
<proteinExistence type="inferred from homology"/>
<dbReference type="GO" id="GO:0003697">
    <property type="term" value="F:single-stranded DNA binding"/>
    <property type="evidence" value="ECO:0007669"/>
    <property type="project" value="TreeGrafter"/>
</dbReference>
<dbReference type="STRING" id="212602.A0A420HKV7"/>
<protein>
    <submittedName>
        <fullName evidence="9">Putative tyrosyl-DNA phosphodiesterase</fullName>
    </submittedName>
</protein>
<comment type="caution">
    <text evidence="9">The sequence shown here is derived from an EMBL/GenBank/DDBJ whole genome shotgun (WGS) entry which is preliminary data.</text>
</comment>
<evidence type="ECO:0000256" key="1">
    <source>
        <dbReference type="ARBA" id="ARBA00004123"/>
    </source>
</evidence>
<dbReference type="AlphaFoldDB" id="A0A420HKV7"/>
<dbReference type="PANTHER" id="PTHR12415">
    <property type="entry name" value="TYROSYL-DNA PHOSPHODIESTERASE 1"/>
    <property type="match status" value="1"/>
</dbReference>
<dbReference type="Proteomes" id="UP000286134">
    <property type="component" value="Unassembled WGS sequence"/>
</dbReference>
<evidence type="ECO:0000313" key="10">
    <source>
        <dbReference type="Proteomes" id="UP000286134"/>
    </source>
</evidence>
<evidence type="ECO:0000313" key="9">
    <source>
        <dbReference type="EMBL" id="RKF58029.1"/>
    </source>
</evidence>
<reference evidence="9 10" key="1">
    <citation type="journal article" date="2018" name="BMC Genomics">
        <title>Comparative genome analyses reveal sequence features reflecting distinct modes of host-adaptation between dicot and monocot powdery mildew.</title>
        <authorList>
            <person name="Wu Y."/>
            <person name="Ma X."/>
            <person name="Pan Z."/>
            <person name="Kale S.D."/>
            <person name="Song Y."/>
            <person name="King H."/>
            <person name="Zhang Q."/>
            <person name="Presley C."/>
            <person name="Deng X."/>
            <person name="Wei C.I."/>
            <person name="Xiao S."/>
        </authorList>
    </citation>
    <scope>NUCLEOTIDE SEQUENCE [LARGE SCALE GENOMIC DNA]</scope>
    <source>
        <strain evidence="9">UMSG2</strain>
    </source>
</reference>
<sequence length="158" mass="18406">MVNDLSCCIGKRQAESPPRFRRKITDNNAASQRSIQQPKIIRSPFQLTKIQDLPNSLNVDSISLSDILGDPLISECWDFNYLHDLNFLLRSFDQDVQHLIKIHVVHGFWKREDPSRLILEKQALEYPNHDETAQIIIHTANIIEFDWYITLLGLRIVD</sequence>
<keyword evidence="10" id="KW-1185">Reference proteome</keyword>
<keyword evidence="8" id="KW-0539">Nucleus</keyword>
<evidence type="ECO:0000256" key="3">
    <source>
        <dbReference type="ARBA" id="ARBA00022722"/>
    </source>
</evidence>
<organism evidence="9 10">
    <name type="scientific">Erysiphe neolycopersici</name>
    <dbReference type="NCBI Taxonomy" id="212602"/>
    <lineage>
        <taxon>Eukaryota</taxon>
        <taxon>Fungi</taxon>
        <taxon>Dikarya</taxon>
        <taxon>Ascomycota</taxon>
        <taxon>Pezizomycotina</taxon>
        <taxon>Leotiomycetes</taxon>
        <taxon>Erysiphales</taxon>
        <taxon>Erysiphaceae</taxon>
        <taxon>Erysiphe</taxon>
    </lineage>
</organism>
<dbReference type="OrthoDB" id="47785at2759"/>
<dbReference type="GO" id="GO:0004527">
    <property type="term" value="F:exonuclease activity"/>
    <property type="evidence" value="ECO:0007669"/>
    <property type="project" value="UniProtKB-KW"/>
</dbReference>
<keyword evidence="4" id="KW-0227">DNA damage</keyword>
<evidence type="ECO:0000256" key="7">
    <source>
        <dbReference type="ARBA" id="ARBA00023204"/>
    </source>
</evidence>
<evidence type="ECO:0000256" key="2">
    <source>
        <dbReference type="ARBA" id="ARBA00010205"/>
    </source>
</evidence>
<dbReference type="SUPFAM" id="SSF56024">
    <property type="entry name" value="Phospholipase D/nuclease"/>
    <property type="match status" value="1"/>
</dbReference>
<dbReference type="GO" id="GO:0005634">
    <property type="term" value="C:nucleus"/>
    <property type="evidence" value="ECO:0007669"/>
    <property type="project" value="UniProtKB-SubCell"/>
</dbReference>
<evidence type="ECO:0000256" key="6">
    <source>
        <dbReference type="ARBA" id="ARBA00022839"/>
    </source>
</evidence>
<keyword evidence="5" id="KW-0378">Hydrolase</keyword>
<comment type="similarity">
    <text evidence="2">Belongs to the tyrosyl-DNA phosphodiesterase family.</text>
</comment>
<keyword evidence="3" id="KW-0540">Nuclease</keyword>
<comment type="subcellular location">
    <subcellularLocation>
        <location evidence="1">Nucleus</location>
    </subcellularLocation>
</comment>
<dbReference type="GO" id="GO:0006281">
    <property type="term" value="P:DNA repair"/>
    <property type="evidence" value="ECO:0007669"/>
    <property type="project" value="UniProtKB-KW"/>
</dbReference>
<dbReference type="GO" id="GO:0017005">
    <property type="term" value="F:3'-tyrosyl-DNA phosphodiesterase activity"/>
    <property type="evidence" value="ECO:0007669"/>
    <property type="project" value="TreeGrafter"/>
</dbReference>
<dbReference type="Pfam" id="PF06087">
    <property type="entry name" value="Tyr-DNA_phospho"/>
    <property type="match status" value="1"/>
</dbReference>